<dbReference type="InterPro" id="IPR013822">
    <property type="entry name" value="Signal_recog_particl_SRP54_hlx"/>
</dbReference>
<dbReference type="EMBL" id="AOFI03000003">
    <property type="protein sequence ID" value="KAF4325714.1"/>
    <property type="molecule type" value="Genomic_DNA"/>
</dbReference>
<feature type="transmembrane region" description="Helical" evidence="12">
    <location>
        <begin position="325"/>
        <end position="347"/>
    </location>
</feature>
<comment type="caution">
    <text evidence="14">The sequence shown here is derived from an EMBL/GenBank/DDBJ whole genome shotgun (WGS) entry which is preliminary data.</text>
</comment>
<dbReference type="FunFam" id="3.40.50.300:FF:000022">
    <property type="entry name" value="Signal recognition particle 54 kDa subunit"/>
    <property type="match status" value="1"/>
</dbReference>
<keyword evidence="12" id="KW-1133">Transmembrane helix</keyword>
<dbReference type="InterPro" id="IPR027417">
    <property type="entry name" value="P-loop_NTPase"/>
</dbReference>
<gene>
    <name evidence="14" type="ORF">G195_000618</name>
</gene>
<dbReference type="PANTHER" id="PTHR11564:SF5">
    <property type="entry name" value="SIGNAL RECOGNITION PARTICLE SUBUNIT SRP54"/>
    <property type="match status" value="1"/>
</dbReference>
<dbReference type="NCBIfam" id="TIGR00959">
    <property type="entry name" value="ffh"/>
    <property type="match status" value="1"/>
</dbReference>
<dbReference type="Gene3D" id="1.20.120.140">
    <property type="entry name" value="Signal recognition particle SRP54, nucleotide-binding domain"/>
    <property type="match status" value="2"/>
</dbReference>
<dbReference type="GO" id="GO:0008312">
    <property type="term" value="F:7S RNA binding"/>
    <property type="evidence" value="ECO:0007669"/>
    <property type="project" value="InterPro"/>
</dbReference>
<dbReference type="Pfam" id="PF02978">
    <property type="entry name" value="SRP_SPB"/>
    <property type="match status" value="1"/>
</dbReference>
<dbReference type="CDD" id="cd18539">
    <property type="entry name" value="SRP_G"/>
    <property type="match status" value="1"/>
</dbReference>
<accession>A0A8J4SPY8</accession>
<keyword evidence="4" id="KW-0547">Nucleotide-binding</keyword>
<dbReference type="AlphaFoldDB" id="A0A8J4SPY8"/>
<dbReference type="GO" id="GO:0005786">
    <property type="term" value="C:signal recognition particle, endoplasmic reticulum targeting"/>
    <property type="evidence" value="ECO:0007669"/>
    <property type="project" value="UniProtKB-KW"/>
</dbReference>
<dbReference type="SMART" id="SM00963">
    <property type="entry name" value="SRP54_N"/>
    <property type="match status" value="2"/>
</dbReference>
<keyword evidence="12" id="KW-0472">Membrane</keyword>
<sequence>MSFFKKLRDSIASKTESVTKQFKDGLEKTRKGLVEKVSDLVIRRKKIDEEFYEELEEILIGADVGVNTVMKLIEDLREEVKKRKIEDAAELQPVLSEKLTDLLRGEQNNELKMNPDGITVILFVGVNGVGKTTTIGKLAHRFKQQGKKVIMAAGDTFRAGAIEQLEAAKQRGADVLLCDTAGRLQNKSNLMDELNKIYRVIQRQNALNQAKLFGEKSGVTGLVLTKLDGTAKGGIVVAIRQELDLPVKLVGLAGSYTPLLFIAVRGTLGWSLFGVIWAIALFGVIFKAFFTKKFLFMSTIFYIAMGWLIVIAWQPLMAAIPTGGIVLLVAGGLMYTLGGGIMAFEGLTTRLQNVFSKLRGKGKVSDEDVAEAMREVRLALLEADVNFKVVKEFIAKVKEKAVGKEVMESFTPGMVIIDIVNKELTDLMGGSQSKLAKANKPPTVLMMVGLQGAGKTTTSGKLAKMLQKQNSRPLLVAGDIYRPAAIKQLQVLGEQIKAPVFTLGDQTSPVEIARQGLQHAKDNGNDYVIIDTAGRLHVDEELMEELRQIHSVVNPDEVLLVVDSMTGQDAVNVAEHFNQQLDLTGVVLTKLDGDTRGGAALSVKAVTGCPIKFASLGEKLDALEPFHPERMASRILGMGDMLSLIEKAQSNIDTEKAKEMERKMRNAEFTFEDFLEQMDQVKKLGPIDQIMDMIPGMGKMKQAKDLKVDDKQMGRIEAIVYSMTTEEKRNPDMINHSRRKRIATGSGTSLAEVNRLIKQFDEMRRMMKQFSDMMGPKGGKNKAMKQLKGLGKGMKFPFR</sequence>
<dbReference type="InterPro" id="IPR003593">
    <property type="entry name" value="AAA+_ATPase"/>
</dbReference>
<keyword evidence="5" id="KW-0378">Hydrolase</keyword>
<evidence type="ECO:0000256" key="11">
    <source>
        <dbReference type="ARBA" id="ARBA00048157"/>
    </source>
</evidence>
<keyword evidence="6" id="KW-0694">RNA-binding</keyword>
<evidence type="ECO:0000259" key="13">
    <source>
        <dbReference type="PROSITE" id="PS00300"/>
    </source>
</evidence>
<dbReference type="GO" id="GO:0003924">
    <property type="term" value="F:GTPase activity"/>
    <property type="evidence" value="ECO:0007669"/>
    <property type="project" value="InterPro"/>
</dbReference>
<evidence type="ECO:0000313" key="15">
    <source>
        <dbReference type="Proteomes" id="UP000702964"/>
    </source>
</evidence>
<evidence type="ECO:0000256" key="9">
    <source>
        <dbReference type="ARBA" id="ARBA00023274"/>
    </source>
</evidence>
<keyword evidence="8" id="KW-0733">Signal recognition particle</keyword>
<feature type="transmembrane region" description="Helical" evidence="12">
    <location>
        <begin position="294"/>
        <end position="313"/>
    </location>
</feature>
<dbReference type="InterPro" id="IPR000897">
    <property type="entry name" value="SRP54_GTPase_dom"/>
</dbReference>
<comment type="catalytic activity">
    <reaction evidence="11">
        <text>GTP + H2O = GDP + phosphate + H(+)</text>
        <dbReference type="Rhea" id="RHEA:19669"/>
        <dbReference type="ChEBI" id="CHEBI:15377"/>
        <dbReference type="ChEBI" id="CHEBI:15378"/>
        <dbReference type="ChEBI" id="CHEBI:37565"/>
        <dbReference type="ChEBI" id="CHEBI:43474"/>
        <dbReference type="ChEBI" id="CHEBI:58189"/>
        <dbReference type="EC" id="3.6.5.4"/>
    </reaction>
    <physiologicalReaction direction="left-to-right" evidence="11">
        <dbReference type="Rhea" id="RHEA:19670"/>
    </physiologicalReaction>
</comment>
<dbReference type="InterPro" id="IPR036225">
    <property type="entry name" value="SRP/SRP_N"/>
</dbReference>
<keyword evidence="12" id="KW-0812">Transmembrane</keyword>
<dbReference type="InterPro" id="IPR004125">
    <property type="entry name" value="Signal_recog_particle_SRP54_M"/>
</dbReference>
<evidence type="ECO:0000256" key="8">
    <source>
        <dbReference type="ARBA" id="ARBA00023135"/>
    </source>
</evidence>
<keyword evidence="9" id="KW-0687">Ribonucleoprotein</keyword>
<dbReference type="InterPro" id="IPR036891">
    <property type="entry name" value="Signal_recog_part_SRP54_M_sf"/>
</dbReference>
<name>A0A8J4SPY8_9STRA</name>
<dbReference type="FunFam" id="1.20.120.140:FF:000002">
    <property type="entry name" value="Signal recognition particle receptor FtsY"/>
    <property type="match status" value="1"/>
</dbReference>
<evidence type="ECO:0000256" key="4">
    <source>
        <dbReference type="ARBA" id="ARBA00022741"/>
    </source>
</evidence>
<dbReference type="GO" id="GO:0006614">
    <property type="term" value="P:SRP-dependent cotranslational protein targeting to membrane"/>
    <property type="evidence" value="ECO:0007669"/>
    <property type="project" value="InterPro"/>
</dbReference>
<evidence type="ECO:0000256" key="6">
    <source>
        <dbReference type="ARBA" id="ARBA00022884"/>
    </source>
</evidence>
<evidence type="ECO:0000256" key="5">
    <source>
        <dbReference type="ARBA" id="ARBA00022801"/>
    </source>
</evidence>
<evidence type="ECO:0000256" key="2">
    <source>
        <dbReference type="ARBA" id="ARBA00005450"/>
    </source>
</evidence>
<dbReference type="InterPro" id="IPR004780">
    <property type="entry name" value="SRP"/>
</dbReference>
<dbReference type="GO" id="GO:0005525">
    <property type="term" value="F:GTP binding"/>
    <property type="evidence" value="ECO:0007669"/>
    <property type="project" value="UniProtKB-KW"/>
</dbReference>
<dbReference type="EC" id="3.6.5.4" evidence="10"/>
<comment type="similarity">
    <text evidence="2">Belongs to the GTP-binding SRP family. SRP54 subfamily.</text>
</comment>
<keyword evidence="3" id="KW-0963">Cytoplasm</keyword>
<dbReference type="Gene3D" id="1.10.260.30">
    <property type="entry name" value="Signal recognition particle, SRP54 subunit, M-domain"/>
    <property type="match status" value="1"/>
</dbReference>
<dbReference type="InterPro" id="IPR042101">
    <property type="entry name" value="SRP54_N_sf"/>
</dbReference>
<dbReference type="SUPFAM" id="SSF47364">
    <property type="entry name" value="Domain of the SRP/SRP receptor G-proteins"/>
    <property type="match status" value="1"/>
</dbReference>
<feature type="domain" description="SRP54-type proteins GTP-binding" evidence="13">
    <location>
        <begin position="610"/>
        <end position="623"/>
    </location>
</feature>
<dbReference type="Pfam" id="PF02881">
    <property type="entry name" value="SRP54_N"/>
    <property type="match status" value="2"/>
</dbReference>
<dbReference type="SMART" id="SM00962">
    <property type="entry name" value="SRP54"/>
    <property type="match status" value="2"/>
</dbReference>
<dbReference type="InterPro" id="IPR022941">
    <property type="entry name" value="SRP54"/>
</dbReference>
<dbReference type="PROSITE" id="PS00300">
    <property type="entry name" value="SRP54"/>
    <property type="match status" value="1"/>
</dbReference>
<dbReference type="SMART" id="SM00382">
    <property type="entry name" value="AAA"/>
    <property type="match status" value="2"/>
</dbReference>
<dbReference type="Pfam" id="PF00448">
    <property type="entry name" value="SRP54"/>
    <property type="match status" value="2"/>
</dbReference>
<dbReference type="Gene3D" id="3.40.50.300">
    <property type="entry name" value="P-loop containing nucleotide triphosphate hydrolases"/>
    <property type="match status" value="3"/>
</dbReference>
<dbReference type="GO" id="GO:0016020">
    <property type="term" value="C:membrane"/>
    <property type="evidence" value="ECO:0007669"/>
    <property type="project" value="UniProtKB-SubCell"/>
</dbReference>
<organism evidence="14 15">
    <name type="scientific">Phytophthora kernoviae 00238/432</name>
    <dbReference type="NCBI Taxonomy" id="1284355"/>
    <lineage>
        <taxon>Eukaryota</taxon>
        <taxon>Sar</taxon>
        <taxon>Stramenopiles</taxon>
        <taxon>Oomycota</taxon>
        <taxon>Peronosporomycetes</taxon>
        <taxon>Peronosporales</taxon>
        <taxon>Peronosporaceae</taxon>
        <taxon>Phytophthora</taxon>
    </lineage>
</organism>
<evidence type="ECO:0000256" key="10">
    <source>
        <dbReference type="ARBA" id="ARBA00035672"/>
    </source>
</evidence>
<keyword evidence="7" id="KW-0342">GTP-binding</keyword>
<evidence type="ECO:0000256" key="3">
    <source>
        <dbReference type="ARBA" id="ARBA00022490"/>
    </source>
</evidence>
<evidence type="ECO:0000256" key="12">
    <source>
        <dbReference type="SAM" id="Phobius"/>
    </source>
</evidence>
<dbReference type="HAMAP" id="MF_00306">
    <property type="entry name" value="SRP54"/>
    <property type="match status" value="1"/>
</dbReference>
<dbReference type="SUPFAM" id="SSF52540">
    <property type="entry name" value="P-loop containing nucleoside triphosphate hydrolases"/>
    <property type="match status" value="2"/>
</dbReference>
<evidence type="ECO:0000313" key="14">
    <source>
        <dbReference type="EMBL" id="KAF4325714.1"/>
    </source>
</evidence>
<dbReference type="Proteomes" id="UP000702964">
    <property type="component" value="Unassembled WGS sequence"/>
</dbReference>
<proteinExistence type="inferred from homology"/>
<dbReference type="SUPFAM" id="SSF47446">
    <property type="entry name" value="Signal peptide-binding domain"/>
    <property type="match status" value="1"/>
</dbReference>
<reference evidence="14" key="1">
    <citation type="journal article" date="2015" name="Genom Data">
        <title>Draft genome sequences of Phytophthora kernoviae and Phytophthora ramorum lineage EU2 from Scotland.</title>
        <authorList>
            <person name="Sambles C."/>
            <person name="Schlenzig A."/>
            <person name="O'Neill P."/>
            <person name="Grant M."/>
            <person name="Studholme D.J."/>
        </authorList>
    </citation>
    <scope>NUCLEOTIDE SEQUENCE</scope>
    <source>
        <strain evidence="14">00238/432</strain>
    </source>
</reference>
<protein>
    <recommendedName>
        <fullName evidence="10">signal-recognition-particle GTPase</fullName>
        <ecNumber evidence="10">3.6.5.4</ecNumber>
    </recommendedName>
</protein>
<evidence type="ECO:0000256" key="7">
    <source>
        <dbReference type="ARBA" id="ARBA00023134"/>
    </source>
</evidence>
<comment type="subcellular location">
    <subcellularLocation>
        <location evidence="1">Cytoplasm</location>
    </subcellularLocation>
</comment>
<feature type="transmembrane region" description="Helical" evidence="12">
    <location>
        <begin position="270"/>
        <end position="289"/>
    </location>
</feature>
<reference evidence="14" key="2">
    <citation type="submission" date="2020-02" db="EMBL/GenBank/DDBJ databases">
        <authorList>
            <person name="Studholme D.J."/>
        </authorList>
    </citation>
    <scope>NUCLEOTIDE SEQUENCE</scope>
    <source>
        <strain evidence="14">00238/432</strain>
    </source>
</reference>
<dbReference type="PANTHER" id="PTHR11564">
    <property type="entry name" value="SIGNAL RECOGNITION PARTICLE 54K PROTEIN SRP54"/>
    <property type="match status" value="1"/>
</dbReference>
<evidence type="ECO:0000256" key="1">
    <source>
        <dbReference type="ARBA" id="ARBA00004496"/>
    </source>
</evidence>